<dbReference type="InterPro" id="IPR005249">
    <property type="entry name" value="YqeK"/>
</dbReference>
<comment type="caution">
    <text evidence="8">The sequence shown here is derived from an EMBL/GenBank/DDBJ whole genome shotgun (WGS) entry which is preliminary data.</text>
</comment>
<dbReference type="NCBIfam" id="TIGR00488">
    <property type="entry name" value="bis(5'-nucleosyl)-tetraphosphatase (symmetrical) YqeK"/>
    <property type="match status" value="1"/>
</dbReference>
<keyword evidence="2" id="KW-0479">Metal-binding</keyword>
<keyword evidence="5" id="KW-0408">Iron</keyword>
<keyword evidence="9" id="KW-1185">Reference proteome</keyword>
<dbReference type="InterPro" id="IPR006675">
    <property type="entry name" value="HDIG_dom"/>
</dbReference>
<dbReference type="InterPro" id="IPR051094">
    <property type="entry name" value="Diverse_Catalytic_Enzymes"/>
</dbReference>
<comment type="catalytic activity">
    <reaction evidence="6">
        <text>P(1),P(4)-bis(5'-adenosyl) tetraphosphate + H2O = 2 ADP + 2 H(+)</text>
        <dbReference type="Rhea" id="RHEA:24252"/>
        <dbReference type="ChEBI" id="CHEBI:15377"/>
        <dbReference type="ChEBI" id="CHEBI:15378"/>
        <dbReference type="ChEBI" id="CHEBI:58141"/>
        <dbReference type="ChEBI" id="CHEBI:456216"/>
        <dbReference type="EC" id="3.6.1.41"/>
    </reaction>
</comment>
<dbReference type="AlphaFoldDB" id="A0A926HQS3"/>
<keyword evidence="4 8" id="KW-0378">Hydrolase</keyword>
<proteinExistence type="predicted"/>
<dbReference type="GO" id="GO:0008803">
    <property type="term" value="F:bis(5'-nucleosyl)-tetraphosphatase (symmetrical) activity"/>
    <property type="evidence" value="ECO:0007669"/>
    <property type="project" value="UniProtKB-EC"/>
</dbReference>
<name>A0A926HQS3_9FIRM</name>
<dbReference type="Pfam" id="PF01966">
    <property type="entry name" value="HD"/>
    <property type="match status" value="1"/>
</dbReference>
<dbReference type="EC" id="3.6.1.41" evidence="1"/>
<keyword evidence="3" id="KW-0547">Nucleotide-binding</keyword>
<dbReference type="RefSeq" id="WP_249317720.1">
    <property type="nucleotide sequence ID" value="NZ_JACRSN010000001.1"/>
</dbReference>
<dbReference type="PANTHER" id="PTHR35795:SF1">
    <property type="entry name" value="BIS(5'-NUCLEOSYL)-TETRAPHOSPHATASE, SYMMETRICAL"/>
    <property type="match status" value="1"/>
</dbReference>
<dbReference type="Gene3D" id="1.10.3210.10">
    <property type="entry name" value="Hypothetical protein af1432"/>
    <property type="match status" value="1"/>
</dbReference>
<evidence type="ECO:0000256" key="3">
    <source>
        <dbReference type="ARBA" id="ARBA00022741"/>
    </source>
</evidence>
<sequence length="199" mass="22315">MESIETYKAIIRTHLGDYRYTHSLCVAESAKTLAIQYGADPKKAELAGILHDILKDTPQDQQLKFMDRFAIMLTSVERASPKLWHAMAGAEYLRQELQIADPDIFLAVRYHTTGRAGMSLLERVVFTADFISADRTYPGVDTMRQLAEKSLREAMLEGIAFTMQELAKKRQVIHPDTVDAFNSLLLEANGREANGPVGI</sequence>
<feature type="domain" description="HD" evidence="7">
    <location>
        <begin position="19"/>
        <end position="134"/>
    </location>
</feature>
<dbReference type="GO" id="GO:0046872">
    <property type="term" value="F:metal ion binding"/>
    <property type="evidence" value="ECO:0007669"/>
    <property type="project" value="UniProtKB-KW"/>
</dbReference>
<evidence type="ECO:0000313" key="9">
    <source>
        <dbReference type="Proteomes" id="UP000651482"/>
    </source>
</evidence>
<dbReference type="InterPro" id="IPR003607">
    <property type="entry name" value="HD/PDEase_dom"/>
</dbReference>
<reference evidence="8" key="1">
    <citation type="submission" date="2020-08" db="EMBL/GenBank/DDBJ databases">
        <title>Genome public.</title>
        <authorList>
            <person name="Liu C."/>
            <person name="Sun Q."/>
        </authorList>
    </citation>
    <scope>NUCLEOTIDE SEQUENCE</scope>
    <source>
        <strain evidence="8">NSJ-40</strain>
    </source>
</reference>
<evidence type="ECO:0000256" key="2">
    <source>
        <dbReference type="ARBA" id="ARBA00022723"/>
    </source>
</evidence>
<dbReference type="SMART" id="SM00471">
    <property type="entry name" value="HDc"/>
    <property type="match status" value="1"/>
</dbReference>
<accession>A0A926HQS3</accession>
<evidence type="ECO:0000259" key="7">
    <source>
        <dbReference type="PROSITE" id="PS51831"/>
    </source>
</evidence>
<evidence type="ECO:0000256" key="1">
    <source>
        <dbReference type="ARBA" id="ARBA00012506"/>
    </source>
</evidence>
<dbReference type="PANTHER" id="PTHR35795">
    <property type="entry name" value="SLR1885 PROTEIN"/>
    <property type="match status" value="1"/>
</dbReference>
<dbReference type="PROSITE" id="PS51831">
    <property type="entry name" value="HD"/>
    <property type="match status" value="1"/>
</dbReference>
<dbReference type="Proteomes" id="UP000651482">
    <property type="component" value="Unassembled WGS sequence"/>
</dbReference>
<dbReference type="SUPFAM" id="SSF109604">
    <property type="entry name" value="HD-domain/PDEase-like"/>
    <property type="match status" value="1"/>
</dbReference>
<evidence type="ECO:0000256" key="5">
    <source>
        <dbReference type="ARBA" id="ARBA00023004"/>
    </source>
</evidence>
<protein>
    <recommendedName>
        <fullName evidence="1">bis(5'-nucleosyl)-tetraphosphatase (symmetrical)</fullName>
        <ecNumber evidence="1">3.6.1.41</ecNumber>
    </recommendedName>
</protein>
<gene>
    <name evidence="8" type="primary">yqeK</name>
    <name evidence="8" type="ORF">IAG03_00585</name>
</gene>
<dbReference type="NCBIfam" id="TIGR00277">
    <property type="entry name" value="HDIG"/>
    <property type="match status" value="1"/>
</dbReference>
<evidence type="ECO:0000256" key="6">
    <source>
        <dbReference type="ARBA" id="ARBA00049417"/>
    </source>
</evidence>
<dbReference type="InterPro" id="IPR006674">
    <property type="entry name" value="HD_domain"/>
</dbReference>
<dbReference type="GO" id="GO:0000166">
    <property type="term" value="F:nucleotide binding"/>
    <property type="evidence" value="ECO:0007669"/>
    <property type="project" value="UniProtKB-KW"/>
</dbReference>
<dbReference type="CDD" id="cd00077">
    <property type="entry name" value="HDc"/>
    <property type="match status" value="1"/>
</dbReference>
<organism evidence="8 9">
    <name type="scientific">Yeguia hominis</name>
    <dbReference type="NCBI Taxonomy" id="2763662"/>
    <lineage>
        <taxon>Bacteria</taxon>
        <taxon>Bacillati</taxon>
        <taxon>Bacillota</taxon>
        <taxon>Clostridia</taxon>
        <taxon>Eubacteriales</taxon>
        <taxon>Yeguiaceae</taxon>
        <taxon>Yeguia</taxon>
    </lineage>
</organism>
<evidence type="ECO:0000256" key="4">
    <source>
        <dbReference type="ARBA" id="ARBA00022801"/>
    </source>
</evidence>
<evidence type="ECO:0000313" key="8">
    <source>
        <dbReference type="EMBL" id="MBC8532518.1"/>
    </source>
</evidence>
<dbReference type="EMBL" id="JACRSN010000001">
    <property type="protein sequence ID" value="MBC8532518.1"/>
    <property type="molecule type" value="Genomic_DNA"/>
</dbReference>